<feature type="transmembrane region" description="Helical" evidence="9">
    <location>
        <begin position="336"/>
        <end position="360"/>
    </location>
</feature>
<dbReference type="InterPro" id="IPR003918">
    <property type="entry name" value="NADH_UbQ_OxRdtase"/>
</dbReference>
<comment type="similarity">
    <text evidence="2">Belongs to the CPA3 antiporters (TC 2.A.63) subunit D family.</text>
</comment>
<gene>
    <name evidence="11" type="ORF">BJ998_008426</name>
</gene>
<evidence type="ECO:0000256" key="5">
    <source>
        <dbReference type="ARBA" id="ARBA00022989"/>
    </source>
</evidence>
<evidence type="ECO:0000256" key="6">
    <source>
        <dbReference type="ARBA" id="ARBA00023136"/>
    </source>
</evidence>
<feature type="transmembrane region" description="Helical" evidence="9">
    <location>
        <begin position="577"/>
        <end position="597"/>
    </location>
</feature>
<sequence>MIVDPSWLPPLGIAIPLAGACVLLALAKFVPRLVVDTVAMVTAVAGVVAMAFLVVATDSGRVVTWVGGWTPKEGTSVGIVLAADQIGAGFALLACGLTACALIYTWRYFDDAEAHVHVLILLFMAGMVGFSLTADLFDLFVFLELMSATAYALTGHKIEEPRSVQGGFTFGVVTSLGAYFSLAGIGILYARTGQLGMPQIGAALDRHGMDVLVLAALVLVLTGLLVKAAVVPFHFWLADAHAVAPTPVCVLFSGVMAPLGLYGVLRVSTTVFGGVLSVASLHGTLVVLGVVTAVLGALLCLMQRHLKRMLAYSTIAHLGLFLVGLATLTASGVAGAVVYVFGHAGVKGALFLMVGVLLARKRSVDEFDLYCEGRDERLTKWLLPLGALALAGLPPFGTGLGKALSEESTGSVALTALFVLVSAATGGAVLRASLRIHFGLGPPPQDTDVDTTKGDDEEQEGRFPDRIPATMIGAIAVLMTGGLLVGAVPAVAETMGAGAQRFLDRAGMLAQTLHGASATAVGGVEAEWTWAGVLLGLLSAALAMGIGFVGVHFGLGRLRAALKAPLHVVHRLHSGHVGDYAAWLVLGMAAVGALFVIT</sequence>
<feature type="region of interest" description="Disordered" evidence="8">
    <location>
        <begin position="441"/>
        <end position="462"/>
    </location>
</feature>
<dbReference type="InterPro" id="IPR001750">
    <property type="entry name" value="ND/Mrp_TM"/>
</dbReference>
<name>A0A7W9KR19_9PSEU</name>
<feature type="transmembrane region" description="Helical" evidence="9">
    <location>
        <begin position="381"/>
        <end position="400"/>
    </location>
</feature>
<proteinExistence type="inferred from homology"/>
<feature type="transmembrane region" description="Helical" evidence="9">
    <location>
        <begin position="33"/>
        <end position="56"/>
    </location>
</feature>
<evidence type="ECO:0000256" key="1">
    <source>
        <dbReference type="ARBA" id="ARBA00004651"/>
    </source>
</evidence>
<feature type="compositionally biased region" description="Basic and acidic residues" evidence="8">
    <location>
        <begin position="450"/>
        <end position="462"/>
    </location>
</feature>
<keyword evidence="5 9" id="KW-1133">Transmembrane helix</keyword>
<dbReference type="EMBL" id="JACHIR010000002">
    <property type="protein sequence ID" value="MBB5897167.1"/>
    <property type="molecule type" value="Genomic_DNA"/>
</dbReference>
<feature type="transmembrane region" description="Helical" evidence="9">
    <location>
        <begin position="309"/>
        <end position="330"/>
    </location>
</feature>
<dbReference type="GO" id="GO:0042773">
    <property type="term" value="P:ATP synthesis coupled electron transport"/>
    <property type="evidence" value="ECO:0007669"/>
    <property type="project" value="InterPro"/>
</dbReference>
<evidence type="ECO:0000256" key="3">
    <source>
        <dbReference type="ARBA" id="ARBA00022475"/>
    </source>
</evidence>
<feature type="transmembrane region" description="Helical" evidence="9">
    <location>
        <begin position="412"/>
        <end position="430"/>
    </location>
</feature>
<feature type="transmembrane region" description="Helical" evidence="9">
    <location>
        <begin position="76"/>
        <end position="104"/>
    </location>
</feature>
<feature type="transmembrane region" description="Helical" evidence="9">
    <location>
        <begin position="242"/>
        <end position="265"/>
    </location>
</feature>
<comment type="subcellular location">
    <subcellularLocation>
        <location evidence="1">Cell membrane</location>
        <topology evidence="1">Multi-pass membrane protein</topology>
    </subcellularLocation>
    <subcellularLocation>
        <location evidence="7">Membrane</location>
        <topology evidence="7">Multi-pass membrane protein</topology>
    </subcellularLocation>
</comment>
<evidence type="ECO:0000256" key="9">
    <source>
        <dbReference type="SAM" id="Phobius"/>
    </source>
</evidence>
<evidence type="ECO:0000256" key="4">
    <source>
        <dbReference type="ARBA" id="ARBA00022692"/>
    </source>
</evidence>
<protein>
    <submittedName>
        <fullName evidence="11">Multicomponent Na+:H+ antiporter subunit D</fullName>
    </submittedName>
</protein>
<keyword evidence="12" id="KW-1185">Reference proteome</keyword>
<dbReference type="Pfam" id="PF00361">
    <property type="entry name" value="Proton_antipo_M"/>
    <property type="match status" value="1"/>
</dbReference>
<keyword evidence="6 9" id="KW-0472">Membrane</keyword>
<dbReference type="GO" id="GO:0008137">
    <property type="term" value="F:NADH dehydrogenase (ubiquinone) activity"/>
    <property type="evidence" value="ECO:0007669"/>
    <property type="project" value="InterPro"/>
</dbReference>
<organism evidence="11 12">
    <name type="scientific">Kutzneria kofuensis</name>
    <dbReference type="NCBI Taxonomy" id="103725"/>
    <lineage>
        <taxon>Bacteria</taxon>
        <taxon>Bacillati</taxon>
        <taxon>Actinomycetota</taxon>
        <taxon>Actinomycetes</taxon>
        <taxon>Pseudonocardiales</taxon>
        <taxon>Pseudonocardiaceae</taxon>
        <taxon>Kutzneria</taxon>
    </lineage>
</organism>
<dbReference type="RefSeq" id="WP_312890638.1">
    <property type="nucleotide sequence ID" value="NZ_JACHIR010000002.1"/>
</dbReference>
<evidence type="ECO:0000259" key="10">
    <source>
        <dbReference type="Pfam" id="PF00361"/>
    </source>
</evidence>
<feature type="domain" description="NADH:quinone oxidoreductase/Mrp antiporter transmembrane" evidence="10">
    <location>
        <begin position="135"/>
        <end position="420"/>
    </location>
</feature>
<evidence type="ECO:0000256" key="7">
    <source>
        <dbReference type="RuleBase" id="RU000320"/>
    </source>
</evidence>
<evidence type="ECO:0000313" key="11">
    <source>
        <dbReference type="EMBL" id="MBB5897167.1"/>
    </source>
</evidence>
<feature type="transmembrane region" description="Helical" evidence="9">
    <location>
        <begin position="472"/>
        <end position="492"/>
    </location>
</feature>
<feature type="transmembrane region" description="Helical" evidence="9">
    <location>
        <begin position="168"/>
        <end position="191"/>
    </location>
</feature>
<feature type="transmembrane region" description="Helical" evidence="9">
    <location>
        <begin position="271"/>
        <end position="302"/>
    </location>
</feature>
<dbReference type="GO" id="GO:0005886">
    <property type="term" value="C:plasma membrane"/>
    <property type="evidence" value="ECO:0007669"/>
    <property type="project" value="UniProtKB-SubCell"/>
</dbReference>
<accession>A0A7W9KR19</accession>
<dbReference type="InterPro" id="IPR050586">
    <property type="entry name" value="CPA3_Na-H_Antiporter_D"/>
</dbReference>
<keyword evidence="3" id="KW-1003">Cell membrane</keyword>
<evidence type="ECO:0000256" key="2">
    <source>
        <dbReference type="ARBA" id="ARBA00005346"/>
    </source>
</evidence>
<evidence type="ECO:0000313" key="12">
    <source>
        <dbReference type="Proteomes" id="UP000585638"/>
    </source>
</evidence>
<dbReference type="AlphaFoldDB" id="A0A7W9KR19"/>
<dbReference type="PANTHER" id="PTHR42703">
    <property type="entry name" value="NADH DEHYDROGENASE"/>
    <property type="match status" value="1"/>
</dbReference>
<comment type="caution">
    <text evidence="11">The sequence shown here is derived from an EMBL/GenBank/DDBJ whole genome shotgun (WGS) entry which is preliminary data.</text>
</comment>
<dbReference type="PANTHER" id="PTHR42703:SF1">
    <property type="entry name" value="NA(+)_H(+) ANTIPORTER SUBUNIT D1"/>
    <property type="match status" value="1"/>
</dbReference>
<dbReference type="PRINTS" id="PR01437">
    <property type="entry name" value="NUOXDRDTASE4"/>
</dbReference>
<feature type="transmembrane region" description="Helical" evidence="9">
    <location>
        <begin position="211"/>
        <end position="230"/>
    </location>
</feature>
<keyword evidence="4 7" id="KW-0812">Transmembrane</keyword>
<dbReference type="Proteomes" id="UP000585638">
    <property type="component" value="Unassembled WGS sequence"/>
</dbReference>
<evidence type="ECO:0000256" key="8">
    <source>
        <dbReference type="SAM" id="MobiDB-lite"/>
    </source>
</evidence>
<feature type="transmembrane region" description="Helical" evidence="9">
    <location>
        <begin position="116"/>
        <end position="133"/>
    </location>
</feature>
<feature type="transmembrane region" description="Helical" evidence="9">
    <location>
        <begin position="530"/>
        <end position="556"/>
    </location>
</feature>
<feature type="transmembrane region" description="Helical" evidence="9">
    <location>
        <begin position="6"/>
        <end position="26"/>
    </location>
</feature>
<reference evidence="11 12" key="1">
    <citation type="submission" date="2020-08" db="EMBL/GenBank/DDBJ databases">
        <title>Sequencing the genomes of 1000 actinobacteria strains.</title>
        <authorList>
            <person name="Klenk H.-P."/>
        </authorList>
    </citation>
    <scope>NUCLEOTIDE SEQUENCE [LARGE SCALE GENOMIC DNA]</scope>
    <source>
        <strain evidence="11 12">DSM 43851</strain>
    </source>
</reference>